<dbReference type="eggNOG" id="ENOG502RMNG">
    <property type="taxonomic scope" value="Eukaryota"/>
</dbReference>
<reference evidence="3" key="5">
    <citation type="submission" date="2015-06" db="UniProtKB">
        <authorList>
            <consortium name="EnsemblFungi"/>
        </authorList>
    </citation>
    <scope>IDENTIFICATION</scope>
    <source>
        <strain evidence="3">ATCC 64411</strain>
    </source>
</reference>
<keyword evidence="1" id="KW-0732">Signal</keyword>
<evidence type="ECO:0000313" key="2">
    <source>
        <dbReference type="EMBL" id="KLU91678.1"/>
    </source>
</evidence>
<reference evidence="2" key="3">
    <citation type="submission" date="2011-03" db="EMBL/GenBank/DDBJ databases">
        <title>Annotation of Magnaporthe poae ATCC 64411.</title>
        <authorList>
            <person name="Ma L.-J."/>
            <person name="Dead R."/>
            <person name="Young S.K."/>
            <person name="Zeng Q."/>
            <person name="Gargeya S."/>
            <person name="Fitzgerald M."/>
            <person name="Haas B."/>
            <person name="Abouelleil A."/>
            <person name="Alvarado L."/>
            <person name="Arachchi H.M."/>
            <person name="Berlin A."/>
            <person name="Brown A."/>
            <person name="Chapman S.B."/>
            <person name="Chen Z."/>
            <person name="Dunbar C."/>
            <person name="Freedman E."/>
            <person name="Gearin G."/>
            <person name="Gellesch M."/>
            <person name="Goldberg J."/>
            <person name="Griggs A."/>
            <person name="Gujja S."/>
            <person name="Heiman D."/>
            <person name="Howarth C."/>
            <person name="Larson L."/>
            <person name="Lui A."/>
            <person name="MacDonald P.J.P."/>
            <person name="Mehta T."/>
            <person name="Montmayeur A."/>
            <person name="Murphy C."/>
            <person name="Neiman D."/>
            <person name="Pearson M."/>
            <person name="Priest M."/>
            <person name="Roberts A."/>
            <person name="Saif S."/>
            <person name="Shea T."/>
            <person name="Shenoy N."/>
            <person name="Sisk P."/>
            <person name="Stolte C."/>
            <person name="Sykes S."/>
            <person name="Yandava C."/>
            <person name="Wortman J."/>
            <person name="Nusbaum C."/>
            <person name="Birren B."/>
        </authorList>
    </citation>
    <scope>NUCLEOTIDE SEQUENCE</scope>
    <source>
        <strain evidence="2">ATCC 64411</strain>
    </source>
</reference>
<evidence type="ECO:0000313" key="3">
    <source>
        <dbReference type="EnsemblFungi" id="MAPG_10196T0"/>
    </source>
</evidence>
<dbReference type="Proteomes" id="UP000011715">
    <property type="component" value="Unassembled WGS sequence"/>
</dbReference>
<sequence>MVKIAIFAAAAAVLAGQATAQVGTTCVPGQFYCGFSLLQGPNQQLWTGRVNRALQERGLPTDSNHQFNSLFFCRDPTTLALDEFCPGDPTIPGRRCQPASSNFCGNGSTPNDCCGGNA</sequence>
<dbReference type="VEuPathDB" id="FungiDB:MAPG_10196"/>
<reference evidence="2" key="1">
    <citation type="submission" date="2010-05" db="EMBL/GenBank/DDBJ databases">
        <title>The Genome Sequence of Magnaporthe poae strain ATCC 64411.</title>
        <authorList>
            <consortium name="The Broad Institute Genome Sequencing Platform"/>
            <consortium name="Broad Institute Genome Sequencing Center for Infectious Disease"/>
            <person name="Ma L.-J."/>
            <person name="Dead R."/>
            <person name="Young S."/>
            <person name="Zeng Q."/>
            <person name="Koehrsen M."/>
            <person name="Alvarado L."/>
            <person name="Berlin A."/>
            <person name="Chapman S.B."/>
            <person name="Chen Z."/>
            <person name="Freedman E."/>
            <person name="Gellesch M."/>
            <person name="Goldberg J."/>
            <person name="Griggs A."/>
            <person name="Gujja S."/>
            <person name="Heilman E.R."/>
            <person name="Heiman D."/>
            <person name="Hepburn T."/>
            <person name="Howarth C."/>
            <person name="Jen D."/>
            <person name="Larson L."/>
            <person name="Mehta T."/>
            <person name="Neiman D."/>
            <person name="Pearson M."/>
            <person name="Roberts A."/>
            <person name="Saif S."/>
            <person name="Shea T."/>
            <person name="Shenoy N."/>
            <person name="Sisk P."/>
            <person name="Stolte C."/>
            <person name="Sykes S."/>
            <person name="Walk T."/>
            <person name="White J."/>
            <person name="Yandava C."/>
            <person name="Haas B."/>
            <person name="Nusbaum C."/>
            <person name="Birren B."/>
        </authorList>
    </citation>
    <scope>NUCLEOTIDE SEQUENCE</scope>
    <source>
        <strain evidence="2">ATCC 64411</strain>
    </source>
</reference>
<feature type="signal peptide" evidence="1">
    <location>
        <begin position="1"/>
        <end position="20"/>
    </location>
</feature>
<dbReference type="EMBL" id="GL876977">
    <property type="protein sequence ID" value="KLU91678.1"/>
    <property type="molecule type" value="Genomic_DNA"/>
</dbReference>
<name>A0A0C4EBY4_MAGP6</name>
<reference evidence="3" key="4">
    <citation type="journal article" date="2015" name="G3 (Bethesda)">
        <title>Genome sequences of three phytopathogenic species of the Magnaporthaceae family of fungi.</title>
        <authorList>
            <person name="Okagaki L.H."/>
            <person name="Nunes C.C."/>
            <person name="Sailsbery J."/>
            <person name="Clay B."/>
            <person name="Brown D."/>
            <person name="John T."/>
            <person name="Oh Y."/>
            <person name="Young N."/>
            <person name="Fitzgerald M."/>
            <person name="Haas B.J."/>
            <person name="Zeng Q."/>
            <person name="Young S."/>
            <person name="Adiconis X."/>
            <person name="Fan L."/>
            <person name="Levin J.Z."/>
            <person name="Mitchell T.K."/>
            <person name="Okubara P.A."/>
            <person name="Farman M.L."/>
            <person name="Kohn L.M."/>
            <person name="Birren B."/>
            <person name="Ma L.-J."/>
            <person name="Dean R.A."/>
        </authorList>
    </citation>
    <scope>NUCLEOTIDE SEQUENCE</scope>
    <source>
        <strain evidence="3">ATCC 64411 / 73-15</strain>
    </source>
</reference>
<protein>
    <submittedName>
        <fullName evidence="2 3">Uncharacterized protein</fullName>
    </submittedName>
</protein>
<evidence type="ECO:0000256" key="1">
    <source>
        <dbReference type="SAM" id="SignalP"/>
    </source>
</evidence>
<gene>
    <name evidence="2" type="ORF">MAPG_10196</name>
</gene>
<organism evidence="3 4">
    <name type="scientific">Magnaporthiopsis poae (strain ATCC 64411 / 73-15)</name>
    <name type="common">Kentucky bluegrass fungus</name>
    <name type="synonym">Magnaporthe poae</name>
    <dbReference type="NCBI Taxonomy" id="644358"/>
    <lineage>
        <taxon>Eukaryota</taxon>
        <taxon>Fungi</taxon>
        <taxon>Dikarya</taxon>
        <taxon>Ascomycota</taxon>
        <taxon>Pezizomycotina</taxon>
        <taxon>Sordariomycetes</taxon>
        <taxon>Sordariomycetidae</taxon>
        <taxon>Magnaporthales</taxon>
        <taxon>Magnaporthaceae</taxon>
        <taxon>Magnaporthiopsis</taxon>
    </lineage>
</organism>
<accession>A0A0C4EBY4</accession>
<proteinExistence type="predicted"/>
<reference evidence="4" key="2">
    <citation type="submission" date="2010-05" db="EMBL/GenBank/DDBJ databases">
        <title>The genome sequence of Magnaporthe poae strain ATCC 64411.</title>
        <authorList>
            <person name="Ma L.-J."/>
            <person name="Dead R."/>
            <person name="Young S."/>
            <person name="Zeng Q."/>
            <person name="Koehrsen M."/>
            <person name="Alvarado L."/>
            <person name="Berlin A."/>
            <person name="Chapman S.B."/>
            <person name="Chen Z."/>
            <person name="Freedman E."/>
            <person name="Gellesch M."/>
            <person name="Goldberg J."/>
            <person name="Griggs A."/>
            <person name="Gujja S."/>
            <person name="Heilman E.R."/>
            <person name="Heiman D."/>
            <person name="Hepburn T."/>
            <person name="Howarth C."/>
            <person name="Jen D."/>
            <person name="Larson L."/>
            <person name="Mehta T."/>
            <person name="Neiman D."/>
            <person name="Pearson M."/>
            <person name="Roberts A."/>
            <person name="Saif S."/>
            <person name="Shea T."/>
            <person name="Shenoy N."/>
            <person name="Sisk P."/>
            <person name="Stolte C."/>
            <person name="Sykes S."/>
            <person name="Walk T."/>
            <person name="White J."/>
            <person name="Yandava C."/>
            <person name="Haas B."/>
            <person name="Nusbaum C."/>
            <person name="Birren B."/>
        </authorList>
    </citation>
    <scope>NUCLEOTIDE SEQUENCE [LARGE SCALE GENOMIC DNA]</scope>
    <source>
        <strain evidence="4">ATCC 64411 / 73-15</strain>
    </source>
</reference>
<dbReference type="OrthoDB" id="4757692at2759"/>
<feature type="chain" id="PRO_5009385917" evidence="1">
    <location>
        <begin position="21"/>
        <end position="118"/>
    </location>
</feature>
<dbReference type="AlphaFoldDB" id="A0A0C4EBY4"/>
<evidence type="ECO:0000313" key="4">
    <source>
        <dbReference type="Proteomes" id="UP000011715"/>
    </source>
</evidence>
<dbReference type="EnsemblFungi" id="MAPG_10196T0">
    <property type="protein sequence ID" value="MAPG_10196T0"/>
    <property type="gene ID" value="MAPG_10196"/>
</dbReference>
<dbReference type="EMBL" id="ADBL01002623">
    <property type="status" value="NOT_ANNOTATED_CDS"/>
    <property type="molecule type" value="Genomic_DNA"/>
</dbReference>
<keyword evidence="4" id="KW-1185">Reference proteome</keyword>
<dbReference type="OMA" id="STPNDCC"/>